<reference evidence="2 3" key="1">
    <citation type="submission" date="2021-05" db="EMBL/GenBank/DDBJ databases">
        <title>Genome Assembly of Synthetic Allotetraploid Brassica napus Reveals Homoeologous Exchanges between Subgenomes.</title>
        <authorList>
            <person name="Davis J.T."/>
        </authorList>
    </citation>
    <scope>NUCLEOTIDE SEQUENCE [LARGE SCALE GENOMIC DNA]</scope>
    <source>
        <strain evidence="3">cv. Da-Ae</strain>
        <tissue evidence="2">Seedling</tissue>
    </source>
</reference>
<dbReference type="Pfam" id="PF00271">
    <property type="entry name" value="Helicase_C"/>
    <property type="match status" value="1"/>
</dbReference>
<dbReference type="Proteomes" id="UP000824890">
    <property type="component" value="Unassembled WGS sequence"/>
</dbReference>
<accession>A0ABQ7Y754</accession>
<feature type="domain" description="Helicase C-terminal" evidence="1">
    <location>
        <begin position="18"/>
        <end position="53"/>
    </location>
</feature>
<dbReference type="InterPro" id="IPR027417">
    <property type="entry name" value="P-loop_NTPase"/>
</dbReference>
<feature type="non-terminal residue" evidence="2">
    <location>
        <position position="1"/>
    </location>
</feature>
<dbReference type="SUPFAM" id="SSF52540">
    <property type="entry name" value="P-loop containing nucleoside triphosphate hydrolases"/>
    <property type="match status" value="1"/>
</dbReference>
<name>A0ABQ7Y754_BRANA</name>
<organism evidence="2 3">
    <name type="scientific">Brassica napus</name>
    <name type="common">Rape</name>
    <dbReference type="NCBI Taxonomy" id="3708"/>
    <lineage>
        <taxon>Eukaryota</taxon>
        <taxon>Viridiplantae</taxon>
        <taxon>Streptophyta</taxon>
        <taxon>Embryophyta</taxon>
        <taxon>Tracheophyta</taxon>
        <taxon>Spermatophyta</taxon>
        <taxon>Magnoliopsida</taxon>
        <taxon>eudicotyledons</taxon>
        <taxon>Gunneridae</taxon>
        <taxon>Pentapetalae</taxon>
        <taxon>rosids</taxon>
        <taxon>malvids</taxon>
        <taxon>Brassicales</taxon>
        <taxon>Brassicaceae</taxon>
        <taxon>Brassiceae</taxon>
        <taxon>Brassica</taxon>
    </lineage>
</organism>
<evidence type="ECO:0000259" key="1">
    <source>
        <dbReference type="Pfam" id="PF00271"/>
    </source>
</evidence>
<proteinExistence type="predicted"/>
<comment type="caution">
    <text evidence="2">The sequence shown here is derived from an EMBL/GenBank/DDBJ whole genome shotgun (WGS) entry which is preliminary data.</text>
</comment>
<dbReference type="InterPro" id="IPR001650">
    <property type="entry name" value="Helicase_C-like"/>
</dbReference>
<sequence length="134" mass="14876">NIAKGRVCLKWKNAALNSQSIRLSALSKFKSGKVPTLLGTDVASLGLEIPTVSNAKRVAMMKMLDDGFEDKVKDLRKLKHKTLADKGILKIRSKKRKAAHSKNSLVRNIRKSISWFNDAVTSCQASDYGMNMNE</sequence>
<dbReference type="Gene3D" id="3.40.50.300">
    <property type="entry name" value="P-loop containing nucleotide triphosphate hydrolases"/>
    <property type="match status" value="1"/>
</dbReference>
<keyword evidence="3" id="KW-1185">Reference proteome</keyword>
<evidence type="ECO:0000313" key="2">
    <source>
        <dbReference type="EMBL" id="KAH0864024.1"/>
    </source>
</evidence>
<evidence type="ECO:0000313" key="3">
    <source>
        <dbReference type="Proteomes" id="UP000824890"/>
    </source>
</evidence>
<gene>
    <name evidence="2" type="ORF">HID58_081235</name>
</gene>
<dbReference type="EMBL" id="JAGKQM010000018">
    <property type="protein sequence ID" value="KAH0864024.1"/>
    <property type="molecule type" value="Genomic_DNA"/>
</dbReference>
<protein>
    <recommendedName>
        <fullName evidence="1">Helicase C-terminal domain-containing protein</fullName>
    </recommendedName>
</protein>